<dbReference type="PANTHER" id="PTHR39192:SF1">
    <property type="entry name" value="IRON UPTAKE SYSTEM COMPONENT EFEO"/>
    <property type="match status" value="1"/>
</dbReference>
<dbReference type="NCBIfam" id="NF041757">
    <property type="entry name" value="EfeO"/>
    <property type="match status" value="1"/>
</dbReference>
<evidence type="ECO:0000256" key="2">
    <source>
        <dbReference type="ARBA" id="ARBA00005989"/>
    </source>
</evidence>
<dbReference type="RefSeq" id="WP_133755757.1">
    <property type="nucleotide sequence ID" value="NZ_SOAW01000003.1"/>
</dbReference>
<dbReference type="PANTHER" id="PTHR39192">
    <property type="entry name" value="IRON UPTAKE SYSTEM COMPONENT EFEO"/>
    <property type="match status" value="1"/>
</dbReference>
<protein>
    <submittedName>
        <fullName evidence="6">Iron uptake system component EfeO</fullName>
    </submittedName>
</protein>
<reference evidence="6 7" key="1">
    <citation type="submission" date="2019-03" db="EMBL/GenBank/DDBJ databases">
        <title>Genomic Encyclopedia of Archaeal and Bacterial Type Strains, Phase II (KMG-II): from individual species to whole genera.</title>
        <authorList>
            <person name="Goeker M."/>
        </authorList>
    </citation>
    <scope>NUCLEOTIDE SEQUENCE [LARGE SCALE GENOMIC DNA]</scope>
    <source>
        <strain evidence="6 7">DSM 24323</strain>
    </source>
</reference>
<sequence>MFTSFPSRRPASLAGAAIALVLSLGACTADTTTTSAGGSEAASTTGGEAPVTDGAAQVQVTLAADGVDTCSLNFSQAPAGPVTFTVTNVSSTAISEVELQNDLKILGEKENLAPGLPASSFTVTLDGGDYTVYCPGADPETQTFTVTGDAAAEPSGSTSELLTQGSADYAAWVISQAEDLQTGVDGLKDAVDSGDVEAAKAAYIQARPFYEKIESDVEGFVMPGFDPTDNAGNLDYLIDMRESSLDEEVGWSGFHAVERNLWKSEEITDDTKTYAADLSTNVGKLVEVVKGLEYRPEDLANGAASLLEEVQSNKITGEEEAFSHIDLADFSGNVEGAKQAFANLQPGLEQIDPDLSQEVADEFGKVDEELNKYRDASAPGGFITWDEKNREKHAKDLSQSVLSLQQPLQKIAEKVATAN</sequence>
<evidence type="ECO:0000313" key="6">
    <source>
        <dbReference type="EMBL" id="TDT29820.1"/>
    </source>
</evidence>
<keyword evidence="3 4" id="KW-0732">Signal</keyword>
<evidence type="ECO:0000256" key="1">
    <source>
        <dbReference type="ARBA" id="ARBA00004196"/>
    </source>
</evidence>
<name>A0A4R7IYN5_9ACTN</name>
<dbReference type="CDD" id="cd14656">
    <property type="entry name" value="Imelysin-like_EfeO"/>
    <property type="match status" value="1"/>
</dbReference>
<dbReference type="InterPro" id="IPR053377">
    <property type="entry name" value="Iron_uptake_EfeM/EfeO"/>
</dbReference>
<evidence type="ECO:0000256" key="3">
    <source>
        <dbReference type="ARBA" id="ARBA00022729"/>
    </source>
</evidence>
<accession>A0A4R7IYN5</accession>
<keyword evidence="7" id="KW-1185">Reference proteome</keyword>
<evidence type="ECO:0000259" key="5">
    <source>
        <dbReference type="Pfam" id="PF09375"/>
    </source>
</evidence>
<dbReference type="InterPro" id="IPR018976">
    <property type="entry name" value="Imelysin-like"/>
</dbReference>
<evidence type="ECO:0000313" key="7">
    <source>
        <dbReference type="Proteomes" id="UP000295371"/>
    </source>
</evidence>
<organism evidence="6 7">
    <name type="scientific">Naumannella halotolerans</name>
    <dbReference type="NCBI Taxonomy" id="993414"/>
    <lineage>
        <taxon>Bacteria</taxon>
        <taxon>Bacillati</taxon>
        <taxon>Actinomycetota</taxon>
        <taxon>Actinomycetes</taxon>
        <taxon>Propionibacteriales</taxon>
        <taxon>Propionibacteriaceae</taxon>
        <taxon>Naumannella</taxon>
    </lineage>
</organism>
<comment type="caution">
    <text evidence="6">The sequence shown here is derived from an EMBL/GenBank/DDBJ whole genome shotgun (WGS) entry which is preliminary data.</text>
</comment>
<dbReference type="Gene3D" id="1.20.1420.20">
    <property type="entry name" value="M75 peptidase, HXXE motif"/>
    <property type="match status" value="1"/>
</dbReference>
<dbReference type="InterPro" id="IPR050894">
    <property type="entry name" value="EfeM/EfeO_iron_uptake"/>
</dbReference>
<proteinExistence type="inferred from homology"/>
<gene>
    <name evidence="6" type="ORF">CLV29_2839</name>
</gene>
<dbReference type="EMBL" id="SOAW01000003">
    <property type="protein sequence ID" value="TDT29820.1"/>
    <property type="molecule type" value="Genomic_DNA"/>
</dbReference>
<dbReference type="AlphaFoldDB" id="A0A4R7IYN5"/>
<dbReference type="OrthoDB" id="7348379at2"/>
<feature type="chain" id="PRO_5038840091" evidence="4">
    <location>
        <begin position="29"/>
        <end position="419"/>
    </location>
</feature>
<dbReference type="Pfam" id="PF09375">
    <property type="entry name" value="Peptidase_M75"/>
    <property type="match status" value="1"/>
</dbReference>
<evidence type="ECO:0000256" key="4">
    <source>
        <dbReference type="SAM" id="SignalP"/>
    </source>
</evidence>
<dbReference type="GO" id="GO:0030313">
    <property type="term" value="C:cell envelope"/>
    <property type="evidence" value="ECO:0007669"/>
    <property type="project" value="UniProtKB-SubCell"/>
</dbReference>
<comment type="subcellular location">
    <subcellularLocation>
        <location evidence="1">Cell envelope</location>
    </subcellularLocation>
</comment>
<comment type="similarity">
    <text evidence="2">Belongs to the EfeM/EfeO family.</text>
</comment>
<feature type="domain" description="Imelysin-like" evidence="5">
    <location>
        <begin position="167"/>
        <end position="406"/>
    </location>
</feature>
<dbReference type="InterPro" id="IPR034981">
    <property type="entry name" value="Imelysin-like_EfeO/Algp7"/>
</dbReference>
<dbReference type="Proteomes" id="UP000295371">
    <property type="component" value="Unassembled WGS sequence"/>
</dbReference>
<feature type="signal peptide" evidence="4">
    <location>
        <begin position="1"/>
        <end position="28"/>
    </location>
</feature>
<dbReference type="InterPro" id="IPR038352">
    <property type="entry name" value="Imelysin_sf"/>
</dbReference>